<dbReference type="SMART" id="SM00359">
    <property type="entry name" value="PUA"/>
    <property type="match status" value="1"/>
</dbReference>
<evidence type="ECO:0000256" key="5">
    <source>
        <dbReference type="ARBA" id="ARBA00022679"/>
    </source>
</evidence>
<dbReference type="InterPro" id="IPR019614">
    <property type="entry name" value="SAM-dep_methyl-trfase"/>
</dbReference>
<evidence type="ECO:0000259" key="9">
    <source>
        <dbReference type="SMART" id="SM00359"/>
    </source>
</evidence>
<dbReference type="Gene3D" id="3.30.750.80">
    <property type="entry name" value="RNA methyltransferase domain (HRMD) like"/>
    <property type="match status" value="1"/>
</dbReference>
<evidence type="ECO:0000313" key="10">
    <source>
        <dbReference type="EnsemblPlants" id="ORUFI02G05710.1"/>
    </source>
</evidence>
<evidence type="ECO:0000256" key="1">
    <source>
        <dbReference type="ARBA" id="ARBA00004496"/>
    </source>
</evidence>
<dbReference type="PANTHER" id="PTHR42873">
    <property type="entry name" value="RIBOSOMAL RNA LARGE SUBUNIT METHYLTRANSFERASE"/>
    <property type="match status" value="1"/>
</dbReference>
<dbReference type="InterPro" id="IPR015947">
    <property type="entry name" value="PUA-like_sf"/>
</dbReference>
<organism evidence="10 11">
    <name type="scientific">Oryza rufipogon</name>
    <name type="common">Brownbeard rice</name>
    <name type="synonym">Asian wild rice</name>
    <dbReference type="NCBI Taxonomy" id="4529"/>
    <lineage>
        <taxon>Eukaryota</taxon>
        <taxon>Viridiplantae</taxon>
        <taxon>Streptophyta</taxon>
        <taxon>Embryophyta</taxon>
        <taxon>Tracheophyta</taxon>
        <taxon>Spermatophyta</taxon>
        <taxon>Magnoliopsida</taxon>
        <taxon>Liliopsida</taxon>
        <taxon>Poales</taxon>
        <taxon>Poaceae</taxon>
        <taxon>BOP clade</taxon>
        <taxon>Oryzoideae</taxon>
        <taxon>Oryzeae</taxon>
        <taxon>Oryzinae</taxon>
        <taxon>Oryza</taxon>
    </lineage>
</organism>
<dbReference type="PANTHER" id="PTHR42873:SF1">
    <property type="entry name" value="S-ADENOSYLMETHIONINE-DEPENDENT METHYLTRANSFERASE DOMAIN-CONTAINING PROTEIN"/>
    <property type="match status" value="1"/>
</dbReference>
<keyword evidence="5" id="KW-0808">Transferase</keyword>
<dbReference type="STRING" id="4529.A0A0E0NAJ5"/>
<protein>
    <recommendedName>
        <fullName evidence="9">PUA domain-containing protein</fullName>
    </recommendedName>
</protein>
<evidence type="ECO:0000313" key="11">
    <source>
        <dbReference type="Proteomes" id="UP000008022"/>
    </source>
</evidence>
<proteinExistence type="inferred from homology"/>
<dbReference type="CDD" id="cd21153">
    <property type="entry name" value="PUA_RlmI"/>
    <property type="match status" value="1"/>
</dbReference>
<dbReference type="HOGENOM" id="CLU_014042_0_0_1"/>
<dbReference type="InterPro" id="IPR002478">
    <property type="entry name" value="PUA"/>
</dbReference>
<dbReference type="EnsemblPlants" id="ORUFI02G05710.1">
    <property type="protein sequence ID" value="ORUFI02G05710.1"/>
    <property type="gene ID" value="ORUFI02G05710"/>
</dbReference>
<dbReference type="OMA" id="VMDVFDY"/>
<dbReference type="InterPro" id="IPR029063">
    <property type="entry name" value="SAM-dependent_MTases_sf"/>
</dbReference>
<dbReference type="CDD" id="cd11572">
    <property type="entry name" value="RlmI_M_like"/>
    <property type="match status" value="1"/>
</dbReference>
<name>A0A0E0NAJ5_ORYRU</name>
<keyword evidence="7" id="KW-0694">RNA-binding</keyword>
<keyword evidence="4" id="KW-0489">Methyltransferase</keyword>
<comment type="similarity">
    <text evidence="8">Belongs to the methyltransferase superfamily. RlmI family.</text>
</comment>
<dbReference type="SUPFAM" id="SSF53335">
    <property type="entry name" value="S-adenosyl-L-methionine-dependent methyltransferases"/>
    <property type="match status" value="1"/>
</dbReference>
<keyword evidence="11" id="KW-1185">Reference proteome</keyword>
<reference evidence="10" key="2">
    <citation type="submission" date="2015-06" db="UniProtKB">
        <authorList>
            <consortium name="EnsemblPlants"/>
        </authorList>
    </citation>
    <scope>IDENTIFICATION</scope>
</reference>
<dbReference type="GO" id="GO:0003723">
    <property type="term" value="F:RNA binding"/>
    <property type="evidence" value="ECO:0007669"/>
    <property type="project" value="UniProtKB-KW"/>
</dbReference>
<dbReference type="Pfam" id="PF17785">
    <property type="entry name" value="PUA_3"/>
    <property type="match status" value="1"/>
</dbReference>
<dbReference type="Proteomes" id="UP000008022">
    <property type="component" value="Unassembled WGS sequence"/>
</dbReference>
<evidence type="ECO:0000256" key="6">
    <source>
        <dbReference type="ARBA" id="ARBA00022691"/>
    </source>
</evidence>
<keyword evidence="3" id="KW-0698">rRNA processing</keyword>
<keyword evidence="2" id="KW-0963">Cytoplasm</keyword>
<dbReference type="GO" id="GO:0008168">
    <property type="term" value="F:methyltransferase activity"/>
    <property type="evidence" value="ECO:0007669"/>
    <property type="project" value="UniProtKB-KW"/>
</dbReference>
<dbReference type="SUPFAM" id="SSF88697">
    <property type="entry name" value="PUA domain-like"/>
    <property type="match status" value="1"/>
</dbReference>
<evidence type="ECO:0000256" key="4">
    <source>
        <dbReference type="ARBA" id="ARBA00022603"/>
    </source>
</evidence>
<dbReference type="GO" id="GO:0006364">
    <property type="term" value="P:rRNA processing"/>
    <property type="evidence" value="ECO:0007669"/>
    <property type="project" value="UniProtKB-KW"/>
</dbReference>
<reference evidence="11" key="1">
    <citation type="submission" date="2013-06" db="EMBL/GenBank/DDBJ databases">
        <authorList>
            <person name="Zhao Q."/>
        </authorList>
    </citation>
    <scope>NUCLEOTIDE SEQUENCE</scope>
    <source>
        <strain evidence="11">cv. W1943</strain>
    </source>
</reference>
<dbReference type="GO" id="GO:0032259">
    <property type="term" value="P:methylation"/>
    <property type="evidence" value="ECO:0007669"/>
    <property type="project" value="UniProtKB-KW"/>
</dbReference>
<evidence type="ECO:0000256" key="3">
    <source>
        <dbReference type="ARBA" id="ARBA00022552"/>
    </source>
</evidence>
<feature type="domain" description="PUA" evidence="9">
    <location>
        <begin position="61"/>
        <end position="141"/>
    </location>
</feature>
<evidence type="ECO:0000256" key="2">
    <source>
        <dbReference type="ARBA" id="ARBA00022490"/>
    </source>
</evidence>
<dbReference type="Gramene" id="ORUFI02G05710.1">
    <property type="protein sequence ID" value="ORUFI02G05710.1"/>
    <property type="gene ID" value="ORUFI02G05710"/>
</dbReference>
<dbReference type="InterPro" id="IPR036974">
    <property type="entry name" value="PUA_sf"/>
</dbReference>
<dbReference type="GO" id="GO:0005737">
    <property type="term" value="C:cytoplasm"/>
    <property type="evidence" value="ECO:0007669"/>
    <property type="project" value="UniProtKB-SubCell"/>
</dbReference>
<sequence length="509" mass="54834">MLRACGGASPAAAAAAVPALVRARLAKQASSAAHAAATATASASSSLSALGEVAAGRKGLARVVLKKGKTQIFRDGSPMVYSGAIDRIIGRPPPKTGDVVLVADGAEKPIGWGLYNSVSMFCVRLMQLEEEAKRDPTCALNMERLLEARILSAVDLRRSLGLPSVHTNAYRLINSEGDRLSGLIVDIFADVAVVASSAAWVEKYRHEIQFLVNKVSDVNHIKWRSSTDILKEEGLDVSEQKDPESSSHCGTVEREMAFMHSIQHINQLGFSDLTIFSSSYVMLPVVPTPLNCCSYFQVMENDVLYLVSLEGQKTGFYADQRENRHFISTLSKDQRVLDLCCYSGGFALNAAKGGANNVIGIDSSASALDLANKNIILNKLDTQRISFVKEDATAFMKGAISRNEVWDLVILDPPKLAPRKKVLQSASGMYRSLNALAMQVVKPGGLLMTCSCSGAMTQSGLFLRTIQGAASMTGRKVTVLRQAGAACDHPVDPAYPEGRYLSNYLLRVT</sequence>
<dbReference type="AlphaFoldDB" id="A0A0E0NAJ5"/>
<comment type="subcellular location">
    <subcellularLocation>
        <location evidence="1">Cytoplasm</location>
    </subcellularLocation>
</comment>
<keyword evidence="6" id="KW-0949">S-adenosyl-L-methionine</keyword>
<dbReference type="InterPro" id="IPR041532">
    <property type="entry name" value="RlmI-like_PUA"/>
</dbReference>
<dbReference type="Gene3D" id="3.40.50.150">
    <property type="entry name" value="Vaccinia Virus protein VP39"/>
    <property type="match status" value="1"/>
</dbReference>
<evidence type="ECO:0000256" key="8">
    <source>
        <dbReference type="ARBA" id="ARBA00038091"/>
    </source>
</evidence>
<dbReference type="Pfam" id="PF10672">
    <property type="entry name" value="Methyltrans_SAM"/>
    <property type="match status" value="1"/>
</dbReference>
<dbReference type="CDD" id="cd02440">
    <property type="entry name" value="AdoMet_MTases"/>
    <property type="match status" value="1"/>
</dbReference>
<evidence type="ECO:0000256" key="7">
    <source>
        <dbReference type="ARBA" id="ARBA00022884"/>
    </source>
</evidence>
<dbReference type="Gene3D" id="2.30.130.10">
    <property type="entry name" value="PUA domain"/>
    <property type="match status" value="1"/>
</dbReference>
<dbReference type="eggNOG" id="ENOG502QS1I">
    <property type="taxonomic scope" value="Eukaryota"/>
</dbReference>
<accession>A0A0E0NAJ5</accession>